<dbReference type="EMBL" id="JBHEZZ010000014">
    <property type="protein sequence ID" value="MFC1404403.1"/>
    <property type="molecule type" value="Genomic_DNA"/>
</dbReference>
<gene>
    <name evidence="2" type="ORF">ACEZDJ_24205</name>
</gene>
<proteinExistence type="predicted"/>
<dbReference type="PANTHER" id="PTHR37946:SF1">
    <property type="entry name" value="SLL1969 PROTEIN"/>
    <property type="match status" value="1"/>
</dbReference>
<accession>A0ABV6USF4</accession>
<dbReference type="InterPro" id="IPR000073">
    <property type="entry name" value="AB_hydrolase_1"/>
</dbReference>
<sequence>MGIPFCRAVTLARAAGQEGSALVGHLLLYPSGIPPERWPLPAPACAHSADAAPHTPVLLLHGLFDNRAVFSRMRRSLASHGWEHVHALNYNPITVDLREAADLLGRHVRHTREVYGGERVAVVGHSLGGLIARYYVQRLGGDEHVHTVVTLATPHEGTLSAHLLHPLPISRQLLPGSGVFQELGAPAPGCTTRFVAFRGEHDPLILPQRSAALRHPDLWAENVLVLGSGHVTLPVHRTVITQVREVLTGPQLGVLDGPIRLTA</sequence>
<dbReference type="SUPFAM" id="SSF53474">
    <property type="entry name" value="alpha/beta-Hydrolases"/>
    <property type="match status" value="1"/>
</dbReference>
<reference evidence="2 3" key="1">
    <citation type="submission" date="2024-09" db="EMBL/GenBank/DDBJ databases">
        <authorList>
            <person name="Lee S.D."/>
        </authorList>
    </citation>
    <scope>NUCLEOTIDE SEQUENCE [LARGE SCALE GENOMIC DNA]</scope>
    <source>
        <strain evidence="2 3">N1-5</strain>
    </source>
</reference>
<dbReference type="Proteomes" id="UP001592528">
    <property type="component" value="Unassembled WGS sequence"/>
</dbReference>
<dbReference type="Pfam" id="PF00561">
    <property type="entry name" value="Abhydrolase_1"/>
    <property type="match status" value="1"/>
</dbReference>
<name>A0ABV6USF4_9ACTN</name>
<protein>
    <submittedName>
        <fullName evidence="2">Esterase/lipase family protein</fullName>
    </submittedName>
</protein>
<dbReference type="PANTHER" id="PTHR37946">
    <property type="entry name" value="SLL1969 PROTEIN"/>
    <property type="match status" value="1"/>
</dbReference>
<organism evidence="2 3">
    <name type="scientific">Streptacidiphilus cavernicola</name>
    <dbReference type="NCBI Taxonomy" id="3342716"/>
    <lineage>
        <taxon>Bacteria</taxon>
        <taxon>Bacillati</taxon>
        <taxon>Actinomycetota</taxon>
        <taxon>Actinomycetes</taxon>
        <taxon>Kitasatosporales</taxon>
        <taxon>Streptomycetaceae</taxon>
        <taxon>Streptacidiphilus</taxon>
    </lineage>
</organism>
<feature type="domain" description="AB hydrolase-1" evidence="1">
    <location>
        <begin position="56"/>
        <end position="155"/>
    </location>
</feature>
<evidence type="ECO:0000313" key="2">
    <source>
        <dbReference type="EMBL" id="MFC1404403.1"/>
    </source>
</evidence>
<dbReference type="Gene3D" id="3.40.50.1820">
    <property type="entry name" value="alpha/beta hydrolase"/>
    <property type="match status" value="1"/>
</dbReference>
<dbReference type="InterPro" id="IPR029058">
    <property type="entry name" value="AB_hydrolase_fold"/>
</dbReference>
<keyword evidence="3" id="KW-1185">Reference proteome</keyword>
<dbReference type="RefSeq" id="WP_051726470.1">
    <property type="nucleotide sequence ID" value="NZ_JBHEZZ010000014.1"/>
</dbReference>
<comment type="caution">
    <text evidence="2">The sequence shown here is derived from an EMBL/GenBank/DDBJ whole genome shotgun (WGS) entry which is preliminary data.</text>
</comment>
<evidence type="ECO:0000259" key="1">
    <source>
        <dbReference type="Pfam" id="PF00561"/>
    </source>
</evidence>
<evidence type="ECO:0000313" key="3">
    <source>
        <dbReference type="Proteomes" id="UP001592528"/>
    </source>
</evidence>